<evidence type="ECO:0000313" key="1">
    <source>
        <dbReference type="EMBL" id="OMP11541.1"/>
    </source>
</evidence>
<proteinExistence type="predicted"/>
<evidence type="ECO:0000313" key="2">
    <source>
        <dbReference type="Proteomes" id="UP000188268"/>
    </source>
</evidence>
<organism evidence="1 2">
    <name type="scientific">Corchorus capsularis</name>
    <name type="common">Jute</name>
    <dbReference type="NCBI Taxonomy" id="210143"/>
    <lineage>
        <taxon>Eukaryota</taxon>
        <taxon>Viridiplantae</taxon>
        <taxon>Streptophyta</taxon>
        <taxon>Embryophyta</taxon>
        <taxon>Tracheophyta</taxon>
        <taxon>Spermatophyta</taxon>
        <taxon>Magnoliopsida</taxon>
        <taxon>eudicotyledons</taxon>
        <taxon>Gunneridae</taxon>
        <taxon>Pentapetalae</taxon>
        <taxon>rosids</taxon>
        <taxon>malvids</taxon>
        <taxon>Malvales</taxon>
        <taxon>Malvaceae</taxon>
        <taxon>Grewioideae</taxon>
        <taxon>Apeibeae</taxon>
        <taxon>Corchorus</taxon>
    </lineage>
</organism>
<dbReference type="EMBL" id="AWWV01001183">
    <property type="protein sequence ID" value="OMP11541.1"/>
    <property type="molecule type" value="Genomic_DNA"/>
</dbReference>
<dbReference type="Gramene" id="OMP11541">
    <property type="protein sequence ID" value="OMP11541"/>
    <property type="gene ID" value="CCACVL1_00455"/>
</dbReference>
<keyword evidence="2" id="KW-1185">Reference proteome</keyword>
<dbReference type="Proteomes" id="UP000188268">
    <property type="component" value="Unassembled WGS sequence"/>
</dbReference>
<protein>
    <submittedName>
        <fullName evidence="1">Uncharacterized protein</fullName>
    </submittedName>
</protein>
<name>A0A1R3KWR9_COCAP</name>
<gene>
    <name evidence="1" type="ORF">CCACVL1_00455</name>
</gene>
<accession>A0A1R3KWR9</accession>
<reference evidence="1 2" key="1">
    <citation type="submission" date="2013-09" db="EMBL/GenBank/DDBJ databases">
        <title>Corchorus capsularis genome sequencing.</title>
        <authorList>
            <person name="Alam M."/>
            <person name="Haque M.S."/>
            <person name="Islam M.S."/>
            <person name="Emdad E.M."/>
            <person name="Islam M.M."/>
            <person name="Ahmed B."/>
            <person name="Halim A."/>
            <person name="Hossen Q.M.M."/>
            <person name="Hossain M.Z."/>
            <person name="Ahmed R."/>
            <person name="Khan M.M."/>
            <person name="Islam R."/>
            <person name="Rashid M.M."/>
            <person name="Khan S.A."/>
            <person name="Rahman M.S."/>
            <person name="Alam M."/>
        </authorList>
    </citation>
    <scope>NUCLEOTIDE SEQUENCE [LARGE SCALE GENOMIC DNA]</scope>
    <source>
        <strain evidence="2">cv. CVL-1</strain>
        <tissue evidence="1">Whole seedling</tissue>
    </source>
</reference>
<sequence>MADCGLPSPSATSLLNLTPSATSILT</sequence>
<dbReference type="AlphaFoldDB" id="A0A1R3KWR9"/>
<comment type="caution">
    <text evidence="1">The sequence shown here is derived from an EMBL/GenBank/DDBJ whole genome shotgun (WGS) entry which is preliminary data.</text>
</comment>